<organism evidence="2 3">
    <name type="scientific">Botryobasidium botryosum (strain FD-172 SS1)</name>
    <dbReference type="NCBI Taxonomy" id="930990"/>
    <lineage>
        <taxon>Eukaryota</taxon>
        <taxon>Fungi</taxon>
        <taxon>Dikarya</taxon>
        <taxon>Basidiomycota</taxon>
        <taxon>Agaricomycotina</taxon>
        <taxon>Agaricomycetes</taxon>
        <taxon>Cantharellales</taxon>
        <taxon>Botryobasidiaceae</taxon>
        <taxon>Botryobasidium</taxon>
    </lineage>
</organism>
<dbReference type="AlphaFoldDB" id="A0A067N5Q4"/>
<dbReference type="EMBL" id="KL198019">
    <property type="protein sequence ID" value="KDQ19457.1"/>
    <property type="molecule type" value="Genomic_DNA"/>
</dbReference>
<sequence length="79" mass="8229">MLSSNAYLVGHASNPHGSPTSYPAAPSSPRPAEYPLPSPSSHQSIHKAPRAPWPACMCRQSAAEVVTVVNVGIIVVARA</sequence>
<protein>
    <submittedName>
        <fullName evidence="2">Uncharacterized protein</fullName>
    </submittedName>
</protein>
<reference evidence="3" key="1">
    <citation type="journal article" date="2014" name="Proc. Natl. Acad. Sci. U.S.A.">
        <title>Extensive sampling of basidiomycete genomes demonstrates inadequacy of the white-rot/brown-rot paradigm for wood decay fungi.</title>
        <authorList>
            <person name="Riley R."/>
            <person name="Salamov A.A."/>
            <person name="Brown D.W."/>
            <person name="Nagy L.G."/>
            <person name="Floudas D."/>
            <person name="Held B.W."/>
            <person name="Levasseur A."/>
            <person name="Lombard V."/>
            <person name="Morin E."/>
            <person name="Otillar R."/>
            <person name="Lindquist E.A."/>
            <person name="Sun H."/>
            <person name="LaButti K.M."/>
            <person name="Schmutz J."/>
            <person name="Jabbour D."/>
            <person name="Luo H."/>
            <person name="Baker S.E."/>
            <person name="Pisabarro A.G."/>
            <person name="Walton J.D."/>
            <person name="Blanchette R.A."/>
            <person name="Henrissat B."/>
            <person name="Martin F."/>
            <person name="Cullen D."/>
            <person name="Hibbett D.S."/>
            <person name="Grigoriev I.V."/>
        </authorList>
    </citation>
    <scope>NUCLEOTIDE SEQUENCE [LARGE SCALE GENOMIC DNA]</scope>
    <source>
        <strain evidence="3">FD-172 SS1</strain>
    </source>
</reference>
<evidence type="ECO:0000313" key="2">
    <source>
        <dbReference type="EMBL" id="KDQ19457.1"/>
    </source>
</evidence>
<gene>
    <name evidence="2" type="ORF">BOTBODRAFT_439731</name>
</gene>
<proteinExistence type="predicted"/>
<name>A0A067N5Q4_BOTB1</name>
<dbReference type="Proteomes" id="UP000027195">
    <property type="component" value="Unassembled WGS sequence"/>
</dbReference>
<feature type="compositionally biased region" description="Pro residues" evidence="1">
    <location>
        <begin position="26"/>
        <end position="38"/>
    </location>
</feature>
<dbReference type="InParanoid" id="A0A067N5Q4"/>
<keyword evidence="3" id="KW-1185">Reference proteome</keyword>
<feature type="region of interest" description="Disordered" evidence="1">
    <location>
        <begin position="9"/>
        <end position="48"/>
    </location>
</feature>
<evidence type="ECO:0000256" key="1">
    <source>
        <dbReference type="SAM" id="MobiDB-lite"/>
    </source>
</evidence>
<evidence type="ECO:0000313" key="3">
    <source>
        <dbReference type="Proteomes" id="UP000027195"/>
    </source>
</evidence>
<accession>A0A067N5Q4</accession>
<dbReference type="HOGENOM" id="CLU_2605717_0_0_1"/>